<dbReference type="EMBL" id="SODV01000001">
    <property type="protein sequence ID" value="TDX02222.1"/>
    <property type="molecule type" value="Genomic_DNA"/>
</dbReference>
<gene>
    <name evidence="1" type="ORF">EDB95_3275</name>
</gene>
<dbReference type="Proteomes" id="UP000294498">
    <property type="component" value="Unassembled WGS sequence"/>
</dbReference>
<evidence type="ECO:0000313" key="2">
    <source>
        <dbReference type="Proteomes" id="UP000294498"/>
    </source>
</evidence>
<dbReference type="OrthoDB" id="894219at2"/>
<dbReference type="RefSeq" id="WP_133994843.1">
    <property type="nucleotide sequence ID" value="NZ_SODV01000001.1"/>
</dbReference>
<organism evidence="1 2">
    <name type="scientific">Dinghuibacter silviterrae</name>
    <dbReference type="NCBI Taxonomy" id="1539049"/>
    <lineage>
        <taxon>Bacteria</taxon>
        <taxon>Pseudomonadati</taxon>
        <taxon>Bacteroidota</taxon>
        <taxon>Chitinophagia</taxon>
        <taxon>Chitinophagales</taxon>
        <taxon>Chitinophagaceae</taxon>
        <taxon>Dinghuibacter</taxon>
    </lineage>
</organism>
<accession>A0A4R8DUY9</accession>
<comment type="caution">
    <text evidence="1">The sequence shown here is derived from an EMBL/GenBank/DDBJ whole genome shotgun (WGS) entry which is preliminary data.</text>
</comment>
<reference evidence="1 2" key="1">
    <citation type="submission" date="2019-03" db="EMBL/GenBank/DDBJ databases">
        <title>Genomic Encyclopedia of Type Strains, Phase IV (KMG-IV): sequencing the most valuable type-strain genomes for metagenomic binning, comparative biology and taxonomic classification.</title>
        <authorList>
            <person name="Goeker M."/>
        </authorList>
    </citation>
    <scope>NUCLEOTIDE SEQUENCE [LARGE SCALE GENOMIC DNA]</scope>
    <source>
        <strain evidence="1 2">DSM 100059</strain>
    </source>
</reference>
<protein>
    <submittedName>
        <fullName evidence="1">Uncharacterized protein</fullName>
    </submittedName>
</protein>
<proteinExistence type="predicted"/>
<name>A0A4R8DUY9_9BACT</name>
<keyword evidence="2" id="KW-1185">Reference proteome</keyword>
<dbReference type="AlphaFoldDB" id="A0A4R8DUY9"/>
<evidence type="ECO:0000313" key="1">
    <source>
        <dbReference type="EMBL" id="TDX02222.1"/>
    </source>
</evidence>
<sequence>MFDEILQAVKDHLADNPQVAALPADQQEALHNEIAQHVANQAGEGGAGGGLLGALGGGSALTSALDGGVNSLAEKFGLSPEVSGAITSALPGLLQKFTSQ</sequence>